<dbReference type="EMBL" id="GBRH01261419">
    <property type="protein sequence ID" value="JAD36476.1"/>
    <property type="molecule type" value="Transcribed_RNA"/>
</dbReference>
<name>A0A0A8ZCD7_ARUDO</name>
<protein>
    <submittedName>
        <fullName evidence="1">Uncharacterized protein</fullName>
    </submittedName>
</protein>
<evidence type="ECO:0000313" key="1">
    <source>
        <dbReference type="EMBL" id="JAD36476.1"/>
    </source>
</evidence>
<organism evidence="1">
    <name type="scientific">Arundo donax</name>
    <name type="common">Giant reed</name>
    <name type="synonym">Donax arundinaceus</name>
    <dbReference type="NCBI Taxonomy" id="35708"/>
    <lineage>
        <taxon>Eukaryota</taxon>
        <taxon>Viridiplantae</taxon>
        <taxon>Streptophyta</taxon>
        <taxon>Embryophyta</taxon>
        <taxon>Tracheophyta</taxon>
        <taxon>Spermatophyta</taxon>
        <taxon>Magnoliopsida</taxon>
        <taxon>Liliopsida</taxon>
        <taxon>Poales</taxon>
        <taxon>Poaceae</taxon>
        <taxon>PACMAD clade</taxon>
        <taxon>Arundinoideae</taxon>
        <taxon>Arundineae</taxon>
        <taxon>Arundo</taxon>
    </lineage>
</organism>
<sequence length="57" mass="6315">MLNNAEKGLVFENCRKNKMQEFGSGLVSGHYNSVLTVAFSSRNAQCGKTEKKNSHHS</sequence>
<proteinExistence type="predicted"/>
<reference evidence="1" key="1">
    <citation type="submission" date="2014-09" db="EMBL/GenBank/DDBJ databases">
        <authorList>
            <person name="Magalhaes I.L.F."/>
            <person name="Oliveira U."/>
            <person name="Santos F.R."/>
            <person name="Vidigal T.H.D.A."/>
            <person name="Brescovit A.D."/>
            <person name="Santos A.J."/>
        </authorList>
    </citation>
    <scope>NUCLEOTIDE SEQUENCE</scope>
    <source>
        <tissue evidence="1">Shoot tissue taken approximately 20 cm above the soil surface</tissue>
    </source>
</reference>
<accession>A0A0A8ZCD7</accession>
<reference evidence="1" key="2">
    <citation type="journal article" date="2015" name="Data Brief">
        <title>Shoot transcriptome of the giant reed, Arundo donax.</title>
        <authorList>
            <person name="Barrero R.A."/>
            <person name="Guerrero F.D."/>
            <person name="Moolhuijzen P."/>
            <person name="Goolsby J.A."/>
            <person name="Tidwell J."/>
            <person name="Bellgard S.E."/>
            <person name="Bellgard M.I."/>
        </authorList>
    </citation>
    <scope>NUCLEOTIDE SEQUENCE</scope>
    <source>
        <tissue evidence="1">Shoot tissue taken approximately 20 cm above the soil surface</tissue>
    </source>
</reference>
<dbReference type="AlphaFoldDB" id="A0A0A8ZCD7"/>